<dbReference type="PROSITE" id="PS00518">
    <property type="entry name" value="ZF_RING_1"/>
    <property type="match status" value="1"/>
</dbReference>
<organism evidence="2 3">
    <name type="scientific">Ensete ventricosum</name>
    <name type="common">Abyssinian banana</name>
    <name type="synonym">Musa ensete</name>
    <dbReference type="NCBI Taxonomy" id="4639"/>
    <lineage>
        <taxon>Eukaryota</taxon>
        <taxon>Viridiplantae</taxon>
        <taxon>Streptophyta</taxon>
        <taxon>Embryophyta</taxon>
        <taxon>Tracheophyta</taxon>
        <taxon>Spermatophyta</taxon>
        <taxon>Magnoliopsida</taxon>
        <taxon>Liliopsida</taxon>
        <taxon>Zingiberales</taxon>
        <taxon>Musaceae</taxon>
        <taxon>Ensete</taxon>
    </lineage>
</organism>
<dbReference type="GO" id="GO:0005802">
    <property type="term" value="C:trans-Golgi network"/>
    <property type="evidence" value="ECO:0007669"/>
    <property type="project" value="TreeGrafter"/>
</dbReference>
<dbReference type="GO" id="GO:0005524">
    <property type="term" value="F:ATP binding"/>
    <property type="evidence" value="ECO:0007669"/>
    <property type="project" value="InterPro"/>
</dbReference>
<dbReference type="GO" id="GO:0005769">
    <property type="term" value="C:early endosome"/>
    <property type="evidence" value="ECO:0007669"/>
    <property type="project" value="TreeGrafter"/>
</dbReference>
<dbReference type="GO" id="GO:0009788">
    <property type="term" value="P:negative regulation of abscisic acid-activated signaling pathway"/>
    <property type="evidence" value="ECO:0007669"/>
    <property type="project" value="TreeGrafter"/>
</dbReference>
<dbReference type="InterPro" id="IPR013083">
    <property type="entry name" value="Znf_RING/FYVE/PHD"/>
</dbReference>
<reference evidence="2 3" key="1">
    <citation type="journal article" date="2014" name="Agronomy (Basel)">
        <title>A Draft Genome Sequence for Ensete ventricosum, the Drought-Tolerant Tree Against Hunger.</title>
        <authorList>
            <person name="Harrison J."/>
            <person name="Moore K.A."/>
            <person name="Paszkiewicz K."/>
            <person name="Jones T."/>
            <person name="Grant M."/>
            <person name="Ambacheew D."/>
            <person name="Muzemil S."/>
            <person name="Studholme D.J."/>
        </authorList>
    </citation>
    <scope>NUCLEOTIDE SEQUENCE [LARGE SCALE GENOMIC DNA]</scope>
</reference>
<dbReference type="PROSITE" id="PS50011">
    <property type="entry name" value="PROTEIN_KINASE_DOM"/>
    <property type="match status" value="1"/>
</dbReference>
<dbReference type="AlphaFoldDB" id="A0A444DJS6"/>
<dbReference type="Gene3D" id="1.10.510.10">
    <property type="entry name" value="Transferase(Phosphotransferase) domain 1"/>
    <property type="match status" value="1"/>
</dbReference>
<dbReference type="Gene3D" id="3.30.40.10">
    <property type="entry name" value="Zinc/RING finger domain, C3HC4 (zinc finger)"/>
    <property type="match status" value="1"/>
</dbReference>
<dbReference type="GO" id="GO:0004842">
    <property type="term" value="F:ubiquitin-protein transferase activity"/>
    <property type="evidence" value="ECO:0007669"/>
    <property type="project" value="InterPro"/>
</dbReference>
<dbReference type="SMART" id="SM00184">
    <property type="entry name" value="RING"/>
    <property type="match status" value="1"/>
</dbReference>
<dbReference type="InterPro" id="IPR044584">
    <property type="entry name" value="KEG"/>
</dbReference>
<dbReference type="Pfam" id="PF00069">
    <property type="entry name" value="Pkinase"/>
    <property type="match status" value="1"/>
</dbReference>
<name>A0A444DJS6_ENSVE</name>
<dbReference type="InterPro" id="IPR011009">
    <property type="entry name" value="Kinase-like_dom_sf"/>
</dbReference>
<dbReference type="EMBL" id="AMZH03003910">
    <property type="protein sequence ID" value="RRT70764.1"/>
    <property type="molecule type" value="Genomic_DNA"/>
</dbReference>
<dbReference type="InterPro" id="IPR001841">
    <property type="entry name" value="Znf_RING"/>
</dbReference>
<feature type="compositionally biased region" description="Acidic residues" evidence="1">
    <location>
        <begin position="86"/>
        <end position="108"/>
    </location>
</feature>
<dbReference type="PANTHER" id="PTHR46960:SF1">
    <property type="entry name" value="E3 UBIQUITIN-PROTEIN LIGASE KEG"/>
    <property type="match status" value="1"/>
</dbReference>
<evidence type="ECO:0000313" key="2">
    <source>
        <dbReference type="EMBL" id="RRT70764.1"/>
    </source>
</evidence>
<comment type="caution">
    <text evidence="2">The sequence shown here is derived from an EMBL/GenBank/DDBJ whole genome shotgun (WGS) entry which is preliminary data.</text>
</comment>
<dbReference type="PROSITE" id="PS50089">
    <property type="entry name" value="ZF_RING_2"/>
    <property type="match status" value="1"/>
</dbReference>
<accession>A0A444DJS6</accession>
<dbReference type="GO" id="GO:0009738">
    <property type="term" value="P:abscisic acid-activated signaling pathway"/>
    <property type="evidence" value="ECO:0007669"/>
    <property type="project" value="InterPro"/>
</dbReference>
<dbReference type="GO" id="GO:0016567">
    <property type="term" value="P:protein ubiquitination"/>
    <property type="evidence" value="ECO:0007669"/>
    <property type="project" value="InterPro"/>
</dbReference>
<dbReference type="SUPFAM" id="SSF57850">
    <property type="entry name" value="RING/U-box"/>
    <property type="match status" value="1"/>
</dbReference>
<dbReference type="InterPro" id="IPR000719">
    <property type="entry name" value="Prot_kinase_dom"/>
</dbReference>
<feature type="region of interest" description="Disordered" evidence="1">
    <location>
        <begin position="85"/>
        <end position="108"/>
    </location>
</feature>
<dbReference type="GO" id="GO:0006952">
    <property type="term" value="P:defense response"/>
    <property type="evidence" value="ECO:0007669"/>
    <property type="project" value="InterPro"/>
</dbReference>
<evidence type="ECO:0000313" key="3">
    <source>
        <dbReference type="Proteomes" id="UP000287651"/>
    </source>
</evidence>
<sequence>MRVPCCSVCHSRYDEEERAPLLLHCGHGFCKACLSRMFSASADTSICCPRCRHPTVVGNSVQALRKNFPILSLLASSPSSPSFDYDFTDDDEGDGGGGDGEEDNEDDYFGSSGRCRRSGFSSHPSVSGCCSASGSRAASTSAIDLGSHHDLKLLRRLGEGRRVGYEVWSALLSKGSSFSSGQNGRTCRHQVAVKRVAITEDMDVVWLQSRLESLRQTSMWCRNVCTFHGAKRMDGYLCLVMDKFNSSIQSEMQQNKGRLTLEQILRYGADIARGVAELHAAGIVCMNLKPSNLLLDASCRAVVSDYGLPAILKRPTCRKARSVPEDCPSSLHSCMDCTMLSPHYTAPEAWEPLKKSLNIFWDDAIGISPESDAWSFGCTLVEMCTGSVPWAGLSAEEIYRAVVKARKLPPQYASIVGVGIPRELWKMIGDCLQFKPSKRPTFHAMLAIFLRHLQEVPRSPPASPDK</sequence>
<dbReference type="GO" id="GO:0004672">
    <property type="term" value="F:protein kinase activity"/>
    <property type="evidence" value="ECO:0007669"/>
    <property type="project" value="InterPro"/>
</dbReference>
<gene>
    <name evidence="2" type="ORF">B296_00030471</name>
</gene>
<dbReference type="InterPro" id="IPR027370">
    <property type="entry name" value="Znf-RING_euk"/>
</dbReference>
<protein>
    <submittedName>
        <fullName evidence="2">Uncharacterized protein</fullName>
    </submittedName>
</protein>
<proteinExistence type="predicted"/>
<evidence type="ECO:0000256" key="1">
    <source>
        <dbReference type="SAM" id="MobiDB-lite"/>
    </source>
</evidence>
<dbReference type="SUPFAM" id="SSF56112">
    <property type="entry name" value="Protein kinase-like (PK-like)"/>
    <property type="match status" value="1"/>
</dbReference>
<dbReference type="Proteomes" id="UP000287651">
    <property type="component" value="Unassembled WGS sequence"/>
</dbReference>
<dbReference type="PANTHER" id="PTHR46960">
    <property type="entry name" value="E3 UBIQUITIN-PROTEIN LIGASE KEG"/>
    <property type="match status" value="1"/>
</dbReference>
<dbReference type="Pfam" id="PF13445">
    <property type="entry name" value="zf-RING_UBOX"/>
    <property type="match status" value="1"/>
</dbReference>
<dbReference type="InterPro" id="IPR017907">
    <property type="entry name" value="Znf_RING_CS"/>
</dbReference>
<dbReference type="GO" id="GO:0045324">
    <property type="term" value="P:late endosome to vacuole transport"/>
    <property type="evidence" value="ECO:0007669"/>
    <property type="project" value="TreeGrafter"/>
</dbReference>